<evidence type="ECO:0000256" key="1">
    <source>
        <dbReference type="ARBA" id="ARBA00006547"/>
    </source>
</evidence>
<accession>A0A319BX15</accession>
<dbReference type="Proteomes" id="UP000248340">
    <property type="component" value="Unassembled WGS sequence"/>
</dbReference>
<dbReference type="GO" id="GO:0016407">
    <property type="term" value="F:acetyltransferase activity"/>
    <property type="evidence" value="ECO:0007669"/>
    <property type="project" value="InterPro"/>
</dbReference>
<reference evidence="2 3" key="1">
    <citation type="submission" date="2016-12" db="EMBL/GenBank/DDBJ databases">
        <title>The genomes of Aspergillus section Nigri reveals drivers in fungal speciation.</title>
        <authorList>
            <consortium name="DOE Joint Genome Institute"/>
            <person name="Vesth T.C."/>
            <person name="Nybo J."/>
            <person name="Theobald S."/>
            <person name="Brandl J."/>
            <person name="Frisvad J.C."/>
            <person name="Nielsen K.F."/>
            <person name="Lyhne E.K."/>
            <person name="Kogle M.E."/>
            <person name="Kuo A."/>
            <person name="Riley R."/>
            <person name="Clum A."/>
            <person name="Nolan M."/>
            <person name="Lipzen A."/>
            <person name="Salamov A."/>
            <person name="Henrissat B."/>
            <person name="Wiebenga A."/>
            <person name="De Vries R.P."/>
            <person name="Grigoriev I.V."/>
            <person name="Mortensen U.H."/>
            <person name="Andersen M.R."/>
            <person name="Baker S.E."/>
        </authorList>
    </citation>
    <scope>NUCLEOTIDE SEQUENCE [LARGE SCALE GENOMIC DNA]</scope>
    <source>
        <strain evidence="2 3">CBS 121591</strain>
    </source>
</reference>
<comment type="similarity">
    <text evidence="1">Belongs to the arylamine N-acetyltransferase family.</text>
</comment>
<dbReference type="VEuPathDB" id="FungiDB:BO82DRAFT_369837"/>
<organism evidence="2 3">
    <name type="scientific">Aspergillus uvarum CBS 121591</name>
    <dbReference type="NCBI Taxonomy" id="1448315"/>
    <lineage>
        <taxon>Eukaryota</taxon>
        <taxon>Fungi</taxon>
        <taxon>Dikarya</taxon>
        <taxon>Ascomycota</taxon>
        <taxon>Pezizomycotina</taxon>
        <taxon>Eurotiomycetes</taxon>
        <taxon>Eurotiomycetidae</taxon>
        <taxon>Eurotiales</taxon>
        <taxon>Aspergillaceae</taxon>
        <taxon>Aspergillus</taxon>
        <taxon>Aspergillus subgen. Circumdati</taxon>
    </lineage>
</organism>
<dbReference type="AlphaFoldDB" id="A0A319BX15"/>
<dbReference type="RefSeq" id="XP_025486100.1">
    <property type="nucleotide sequence ID" value="XM_025637188.1"/>
</dbReference>
<keyword evidence="3" id="KW-1185">Reference proteome</keyword>
<name>A0A319BX15_9EURO</name>
<dbReference type="Pfam" id="PF00797">
    <property type="entry name" value="Acetyltransf_2"/>
    <property type="match status" value="1"/>
</dbReference>
<sequence length="215" mass="24151">MEHNLFFSHFLRFLGIQVYLKGARLHRDATTSMPGWSGWEHAVNIATLADHTQYLVDVGYGGDGPILPVPLLVTTPEVRLPNLGIQELRLLYDTVPGLSCQQGQKSCRPCYAFSDLEFHPRDFEVMNFYISQSPASFLTTRVLVIQFLQREGQIYGKVVLNQDKVKVITGDKSVLVQTCATEAERVTVLRGRFDIILAGDEQEAIYGRTSALTRC</sequence>
<dbReference type="Gene3D" id="3.30.2140.20">
    <property type="match status" value="1"/>
</dbReference>
<dbReference type="OrthoDB" id="10260017at2759"/>
<proteinExistence type="inferred from homology"/>
<dbReference type="GeneID" id="37139929"/>
<evidence type="ECO:0000313" key="3">
    <source>
        <dbReference type="Proteomes" id="UP000248340"/>
    </source>
</evidence>
<evidence type="ECO:0000313" key="2">
    <source>
        <dbReference type="EMBL" id="PYH75900.1"/>
    </source>
</evidence>
<dbReference type="STRING" id="1448315.A0A319BX15"/>
<dbReference type="SUPFAM" id="SSF54001">
    <property type="entry name" value="Cysteine proteinases"/>
    <property type="match status" value="1"/>
</dbReference>
<dbReference type="InterPro" id="IPR038765">
    <property type="entry name" value="Papain-like_cys_pep_sf"/>
</dbReference>
<dbReference type="InterPro" id="IPR053710">
    <property type="entry name" value="Arylamine_NAT_domain_sf"/>
</dbReference>
<dbReference type="EMBL" id="KZ821774">
    <property type="protein sequence ID" value="PYH75900.1"/>
    <property type="molecule type" value="Genomic_DNA"/>
</dbReference>
<dbReference type="PANTHER" id="PTHR11786:SF0">
    <property type="entry name" value="ARYLAMINE N-ACETYLTRANSFERASE 4-RELATED"/>
    <property type="match status" value="1"/>
</dbReference>
<protein>
    <submittedName>
        <fullName evidence="2">Cysteine proteinase</fullName>
    </submittedName>
</protein>
<dbReference type="InterPro" id="IPR001447">
    <property type="entry name" value="Arylamine_N-AcTrfase"/>
</dbReference>
<gene>
    <name evidence="2" type="ORF">BO82DRAFT_369837</name>
</gene>
<dbReference type="PANTHER" id="PTHR11786">
    <property type="entry name" value="N-HYDROXYARYLAMINE O-ACETYLTRANSFERASE"/>
    <property type="match status" value="1"/>
</dbReference>